<gene>
    <name evidence="2" type="ORF">F5878DRAFT_727564</name>
</gene>
<sequence>MKFSSKLFLVEGILKILSGLSFLLLPNYYLIKALPVVPPLTDSSVALFRSIGSQTLAFSIPLLLASRETPTAMASRRIVYWTMFSRETFLFLTLLLHNTDQPGGFTQKAVQSWLMELAPFILGRLWADDEQMILAKLVQKSILHTTFMLSYLPPELLHKIGNEVARLEDRKSLRRTCTLFATVFKAHVMTEVTLNIHGDNLDTGITLLQAIVDDESVSDLRMFIHTIHIDSLSPSYSLESGTEFAEKQRKCRLSYHVESLTRSWVKTTPLSDMAARAEDKLRSLLKPALQSLSRLISVKWQWLGWKESEWTLDVVVDSLSKLGSITEYQFYYEPPTGQSGSPPHPALPDLSRLQNLSLSGTFFNSFLTPLVGQLMLPALTSLKISRDKSPQRFFQLNVDIPSTISGLGLVGFMFDVSQIVHSNLMSLELGDVFSPITHMLDMRLDALWEALIAQGIHLRCLILSRATNDFTELFLEYLGSYSGLKTLSLRGPWAYDDVGYDAAADRFYRDVLPLHAGSLVTLELPVVFESRWCFGEHNVEVFQKCTRLRNLWVKLDHRGLAEDPSVDVPDLYADNDLPSQSTFPNSVHLLLDMISTSLPDLEKLIIEPARNPDWRFHRENGIWNMGAEFSLGIRRRLHASVESYNAWTSPDAAGACNADVRSWVRMYIANERVVISTKSLQPNTVPIKRTSRQSFSVLRKVVKGTKSMLTV</sequence>
<reference evidence="2" key="1">
    <citation type="submission" date="2022-08" db="EMBL/GenBank/DDBJ databases">
        <authorList>
            <consortium name="DOE Joint Genome Institute"/>
            <person name="Min B."/>
            <person name="Riley R."/>
            <person name="Sierra-Patev S."/>
            <person name="Naranjo-Ortiz M."/>
            <person name="Looney B."/>
            <person name="Konkel Z."/>
            <person name="Slot J.C."/>
            <person name="Sakamoto Y."/>
            <person name="Steenwyk J.L."/>
            <person name="Rokas A."/>
            <person name="Carro J."/>
            <person name="Camarero S."/>
            <person name="Ferreira P."/>
            <person name="Molpeceres G."/>
            <person name="Ruiz-Duenas F.J."/>
            <person name="Serrano A."/>
            <person name="Henrissat B."/>
            <person name="Drula E."/>
            <person name="Hughes K.W."/>
            <person name="Mata J.L."/>
            <person name="Ishikawa N.K."/>
            <person name="Vargas-Isla R."/>
            <person name="Ushijima S."/>
            <person name="Smith C.A."/>
            <person name="Ahrendt S."/>
            <person name="Andreopoulos W."/>
            <person name="He G."/>
            <person name="Labutti K."/>
            <person name="Lipzen A."/>
            <person name="Ng V."/>
            <person name="Sandor L."/>
            <person name="Barry K."/>
            <person name="Martinez A.T."/>
            <person name="Xiao Y."/>
            <person name="Gibbons J.G."/>
            <person name="Terashima K."/>
            <person name="Hibbett D.S."/>
            <person name="Grigoriev I.V."/>
        </authorList>
    </citation>
    <scope>NUCLEOTIDE SEQUENCE</scope>
    <source>
        <strain evidence="2">TFB9207</strain>
    </source>
</reference>
<evidence type="ECO:0000313" key="2">
    <source>
        <dbReference type="EMBL" id="KAJ3835384.1"/>
    </source>
</evidence>
<keyword evidence="1" id="KW-0472">Membrane</keyword>
<dbReference type="EMBL" id="MU806417">
    <property type="protein sequence ID" value="KAJ3835384.1"/>
    <property type="molecule type" value="Genomic_DNA"/>
</dbReference>
<proteinExistence type="predicted"/>
<evidence type="ECO:0000256" key="1">
    <source>
        <dbReference type="SAM" id="Phobius"/>
    </source>
</evidence>
<dbReference type="Gene3D" id="3.80.10.10">
    <property type="entry name" value="Ribonuclease Inhibitor"/>
    <property type="match status" value="1"/>
</dbReference>
<keyword evidence="3" id="KW-1185">Reference proteome</keyword>
<accession>A0AA38P320</accession>
<dbReference type="Proteomes" id="UP001163846">
    <property type="component" value="Unassembled WGS sequence"/>
</dbReference>
<dbReference type="SUPFAM" id="SSF52047">
    <property type="entry name" value="RNI-like"/>
    <property type="match status" value="1"/>
</dbReference>
<keyword evidence="1" id="KW-0812">Transmembrane</keyword>
<protein>
    <submittedName>
        <fullName evidence="2">Uncharacterized protein</fullName>
    </submittedName>
</protein>
<dbReference type="InterPro" id="IPR032675">
    <property type="entry name" value="LRR_dom_sf"/>
</dbReference>
<organism evidence="2 3">
    <name type="scientific">Lentinula raphanica</name>
    <dbReference type="NCBI Taxonomy" id="153919"/>
    <lineage>
        <taxon>Eukaryota</taxon>
        <taxon>Fungi</taxon>
        <taxon>Dikarya</taxon>
        <taxon>Basidiomycota</taxon>
        <taxon>Agaricomycotina</taxon>
        <taxon>Agaricomycetes</taxon>
        <taxon>Agaricomycetidae</taxon>
        <taxon>Agaricales</taxon>
        <taxon>Marasmiineae</taxon>
        <taxon>Omphalotaceae</taxon>
        <taxon>Lentinula</taxon>
    </lineage>
</organism>
<name>A0AA38P320_9AGAR</name>
<comment type="caution">
    <text evidence="2">The sequence shown here is derived from an EMBL/GenBank/DDBJ whole genome shotgun (WGS) entry which is preliminary data.</text>
</comment>
<evidence type="ECO:0000313" key="3">
    <source>
        <dbReference type="Proteomes" id="UP001163846"/>
    </source>
</evidence>
<dbReference type="AlphaFoldDB" id="A0AA38P320"/>
<keyword evidence="1" id="KW-1133">Transmembrane helix</keyword>
<feature type="transmembrane region" description="Helical" evidence="1">
    <location>
        <begin position="12"/>
        <end position="31"/>
    </location>
</feature>